<dbReference type="Proteomes" id="UP001214441">
    <property type="component" value="Unassembled WGS sequence"/>
</dbReference>
<protein>
    <recommendedName>
        <fullName evidence="4">Tyr recombinase domain-containing protein</fullName>
    </recommendedName>
</protein>
<evidence type="ECO:0000256" key="1">
    <source>
        <dbReference type="ARBA" id="ARBA00023172"/>
    </source>
</evidence>
<dbReference type="RefSeq" id="WP_274039072.1">
    <property type="nucleotide sequence ID" value="NZ_JANCPR020000004.1"/>
</dbReference>
<dbReference type="Gene3D" id="1.10.443.10">
    <property type="entry name" value="Intergrase catalytic core"/>
    <property type="match status" value="1"/>
</dbReference>
<evidence type="ECO:0000313" key="2">
    <source>
        <dbReference type="EMBL" id="MDJ1131241.1"/>
    </source>
</evidence>
<sequence>MLQRRSFAALTNGVALHEVSRRLGHRSIKVTVEQYDHLTLDGLQRCHQVVDTTYSDYVVPRVSTARTSAERGADLVPA</sequence>
<dbReference type="InterPro" id="IPR013762">
    <property type="entry name" value="Integrase-like_cat_sf"/>
</dbReference>
<keyword evidence="3" id="KW-1185">Reference proteome</keyword>
<organism evidence="2 3">
    <name type="scientific">Streptomyces iconiensis</name>
    <dbReference type="NCBI Taxonomy" id="1384038"/>
    <lineage>
        <taxon>Bacteria</taxon>
        <taxon>Bacillati</taxon>
        <taxon>Actinomycetota</taxon>
        <taxon>Actinomycetes</taxon>
        <taxon>Kitasatosporales</taxon>
        <taxon>Streptomycetaceae</taxon>
        <taxon>Streptomyces</taxon>
    </lineage>
</organism>
<evidence type="ECO:0000313" key="3">
    <source>
        <dbReference type="Proteomes" id="UP001214441"/>
    </source>
</evidence>
<name>A0ABT6ZQA6_9ACTN</name>
<keyword evidence="1" id="KW-0233">DNA recombination</keyword>
<dbReference type="EMBL" id="JANCPR020000004">
    <property type="protein sequence ID" value="MDJ1131241.1"/>
    <property type="molecule type" value="Genomic_DNA"/>
</dbReference>
<evidence type="ECO:0008006" key="4">
    <source>
        <dbReference type="Google" id="ProtNLM"/>
    </source>
</evidence>
<dbReference type="InterPro" id="IPR011010">
    <property type="entry name" value="DNA_brk_join_enz"/>
</dbReference>
<accession>A0ABT6ZQA6</accession>
<reference evidence="2 3" key="1">
    <citation type="submission" date="2023-05" db="EMBL/GenBank/DDBJ databases">
        <title>Streptantibioticus silvisoli sp. nov., acidotolerant actinomycetes 1 from pine litter.</title>
        <authorList>
            <person name="Swiecimska M."/>
            <person name="Golinska P."/>
            <person name="Sangal V."/>
            <person name="Wachnowicz B."/>
            <person name="Goodfellow M."/>
        </authorList>
    </citation>
    <scope>NUCLEOTIDE SEQUENCE [LARGE SCALE GENOMIC DNA]</scope>
    <source>
        <strain evidence="2 3">DSM 42109</strain>
    </source>
</reference>
<gene>
    <name evidence="2" type="ORF">NMN56_004555</name>
</gene>
<proteinExistence type="predicted"/>
<dbReference type="SUPFAM" id="SSF56349">
    <property type="entry name" value="DNA breaking-rejoining enzymes"/>
    <property type="match status" value="1"/>
</dbReference>
<comment type="caution">
    <text evidence="2">The sequence shown here is derived from an EMBL/GenBank/DDBJ whole genome shotgun (WGS) entry which is preliminary data.</text>
</comment>